<keyword evidence="1" id="KW-0547">Nucleotide-binding</keyword>
<dbReference type="PANTHER" id="PTHR32071">
    <property type="entry name" value="TRANSCRIPTIONAL REGULATORY PROTEIN"/>
    <property type="match status" value="1"/>
</dbReference>
<dbReference type="Pfam" id="PF25601">
    <property type="entry name" value="AAA_lid_14"/>
    <property type="match status" value="1"/>
</dbReference>
<dbReference type="EMBL" id="SLXK01000029">
    <property type="protein sequence ID" value="TCP23748.1"/>
    <property type="molecule type" value="Genomic_DNA"/>
</dbReference>
<evidence type="ECO:0000313" key="10">
    <source>
        <dbReference type="Proteomes" id="UP000295416"/>
    </source>
</evidence>
<dbReference type="InterPro" id="IPR025944">
    <property type="entry name" value="Sigma_54_int_dom_CS"/>
</dbReference>
<dbReference type="GO" id="GO:0003677">
    <property type="term" value="F:DNA binding"/>
    <property type="evidence" value="ECO:0007669"/>
    <property type="project" value="UniProtKB-KW"/>
</dbReference>
<dbReference type="InterPro" id="IPR030828">
    <property type="entry name" value="HTH_TyrR"/>
</dbReference>
<evidence type="ECO:0000259" key="7">
    <source>
        <dbReference type="PROSITE" id="PS50045"/>
    </source>
</evidence>
<dbReference type="Gene3D" id="1.10.8.60">
    <property type="match status" value="1"/>
</dbReference>
<proteinExistence type="predicted"/>
<dbReference type="GO" id="GO:0005524">
    <property type="term" value="F:ATP binding"/>
    <property type="evidence" value="ECO:0007669"/>
    <property type="project" value="UniProtKB-KW"/>
</dbReference>
<dbReference type="NCBIfam" id="TIGR00229">
    <property type="entry name" value="sensory_box"/>
    <property type="match status" value="1"/>
</dbReference>
<evidence type="ECO:0000256" key="4">
    <source>
        <dbReference type="ARBA" id="ARBA00023015"/>
    </source>
</evidence>
<dbReference type="SMART" id="SM00382">
    <property type="entry name" value="AAA"/>
    <property type="match status" value="1"/>
</dbReference>
<dbReference type="Gene3D" id="1.10.10.60">
    <property type="entry name" value="Homeodomain-like"/>
    <property type="match status" value="1"/>
</dbReference>
<dbReference type="SUPFAM" id="SSF46689">
    <property type="entry name" value="Homeodomain-like"/>
    <property type="match status" value="1"/>
</dbReference>
<comment type="caution">
    <text evidence="9">The sequence shown here is derived from an EMBL/GenBank/DDBJ whole genome shotgun (WGS) entry which is preliminary data.</text>
</comment>
<keyword evidence="3" id="KW-0067">ATP-binding</keyword>
<dbReference type="Proteomes" id="UP000295416">
    <property type="component" value="Unassembled WGS sequence"/>
</dbReference>
<protein>
    <recommendedName>
        <fullName evidence="6">HTH-type transcriptional regulatory protein TyrR</fullName>
    </recommendedName>
</protein>
<feature type="domain" description="Sigma-54 factor interaction" evidence="7">
    <location>
        <begin position="159"/>
        <end position="388"/>
    </location>
</feature>
<dbReference type="OrthoDB" id="9771372at2"/>
<dbReference type="SUPFAM" id="SSF52540">
    <property type="entry name" value="P-loop containing nucleoside triphosphate hydrolases"/>
    <property type="match status" value="1"/>
</dbReference>
<keyword evidence="5" id="KW-0804">Transcription</keyword>
<evidence type="ECO:0000256" key="6">
    <source>
        <dbReference type="ARBA" id="ARBA00029500"/>
    </source>
</evidence>
<dbReference type="SUPFAM" id="SSF55785">
    <property type="entry name" value="PYP-like sensor domain (PAS domain)"/>
    <property type="match status" value="1"/>
</dbReference>
<dbReference type="AlphaFoldDB" id="A0A4R2NQU0"/>
<dbReference type="GO" id="GO:0006355">
    <property type="term" value="P:regulation of DNA-templated transcription"/>
    <property type="evidence" value="ECO:0007669"/>
    <property type="project" value="InterPro"/>
</dbReference>
<dbReference type="CDD" id="cd00009">
    <property type="entry name" value="AAA"/>
    <property type="match status" value="1"/>
</dbReference>
<keyword evidence="10" id="KW-1185">Reference proteome</keyword>
<dbReference type="InterPro" id="IPR027417">
    <property type="entry name" value="P-loop_NTPase"/>
</dbReference>
<dbReference type="Pfam" id="PF13426">
    <property type="entry name" value="PAS_9"/>
    <property type="match status" value="1"/>
</dbReference>
<dbReference type="InterPro" id="IPR009057">
    <property type="entry name" value="Homeodomain-like_sf"/>
</dbReference>
<dbReference type="InterPro" id="IPR003593">
    <property type="entry name" value="AAA+_ATPase"/>
</dbReference>
<organism evidence="9 10">
    <name type="scientific">Scopulibacillus darangshiensis</name>
    <dbReference type="NCBI Taxonomy" id="442528"/>
    <lineage>
        <taxon>Bacteria</taxon>
        <taxon>Bacillati</taxon>
        <taxon>Bacillota</taxon>
        <taxon>Bacilli</taxon>
        <taxon>Bacillales</taxon>
        <taxon>Sporolactobacillaceae</taxon>
        <taxon>Scopulibacillus</taxon>
    </lineage>
</organism>
<accession>A0A4R2NQU0</accession>
<dbReference type="PROSITE" id="PS00688">
    <property type="entry name" value="SIGMA54_INTERACT_3"/>
    <property type="match status" value="1"/>
</dbReference>
<dbReference type="Gene3D" id="3.30.450.20">
    <property type="entry name" value="PAS domain"/>
    <property type="match status" value="1"/>
</dbReference>
<dbReference type="InterPro" id="IPR000014">
    <property type="entry name" value="PAS"/>
</dbReference>
<sequence>MKTDQFQLDPKYFFQILNAIDDDIYISDKNGTTLWVNDSGQKNCGMSREELIGKKATELEQQGVFKPSAIKRALEAMKTITTVQKLPNGKKFMGTGHVILDYQEELKYVIAHRRDITNVVQNTSDLELKEIESLLQRYIQEIRKTNIRERLSNKDKHAFIGQSLAYVRLTELIEKIAGVDTTVLITGETGVGKNLAAEQIHNLSERCDNPLIHINCAAIPESLIESELFGYERGSFTGANSKGKAGLVKLAEHGTLFLDEISELPLHIQSKLLQLLQNKTYMPIGAAKTYEADVRIIAATNQNLEKLIKDGQFRADLFYRLNVLPVKMPPLRERKEDIFPLLYFYLKKFNVRHHKQRHFSSKVIKILQNYDWPGNIRELENLVEQLVVIAEQDDIFHSDLPEHFWEECDEKEDLLSIPSGDSLTVSLQNIEKKIIRKAYKKHKTIRKTANALGITHSLLMRRLKKYDIVQERD</sequence>
<dbReference type="CDD" id="cd00130">
    <property type="entry name" value="PAS"/>
    <property type="match status" value="1"/>
</dbReference>
<evidence type="ECO:0000313" key="9">
    <source>
        <dbReference type="EMBL" id="TCP23748.1"/>
    </source>
</evidence>
<keyword evidence="2" id="KW-0058">Aromatic hydrocarbons catabolism</keyword>
<dbReference type="Gene3D" id="3.40.50.300">
    <property type="entry name" value="P-loop containing nucleotide triphosphate hydrolases"/>
    <property type="match status" value="1"/>
</dbReference>
<dbReference type="InterPro" id="IPR035965">
    <property type="entry name" value="PAS-like_dom_sf"/>
</dbReference>
<dbReference type="PROSITE" id="PS50045">
    <property type="entry name" value="SIGMA54_INTERACT_4"/>
    <property type="match status" value="1"/>
</dbReference>
<dbReference type="RefSeq" id="WP_132747260.1">
    <property type="nucleotide sequence ID" value="NZ_SLXK01000029.1"/>
</dbReference>
<dbReference type="PANTHER" id="PTHR32071:SF57">
    <property type="entry name" value="C4-DICARBOXYLATE TRANSPORT TRANSCRIPTIONAL REGULATORY PROTEIN DCTD"/>
    <property type="match status" value="1"/>
</dbReference>
<name>A0A4R2NQU0_9BACL</name>
<dbReference type="InterPro" id="IPR002078">
    <property type="entry name" value="Sigma_54_int"/>
</dbReference>
<dbReference type="SMART" id="SM00091">
    <property type="entry name" value="PAS"/>
    <property type="match status" value="1"/>
</dbReference>
<feature type="domain" description="PAS" evidence="8">
    <location>
        <begin position="9"/>
        <end position="54"/>
    </location>
</feature>
<dbReference type="Pfam" id="PF00158">
    <property type="entry name" value="Sigma54_activat"/>
    <property type="match status" value="1"/>
</dbReference>
<dbReference type="Pfam" id="PF18024">
    <property type="entry name" value="HTH_50"/>
    <property type="match status" value="1"/>
</dbReference>
<evidence type="ECO:0000256" key="5">
    <source>
        <dbReference type="ARBA" id="ARBA00023163"/>
    </source>
</evidence>
<reference evidence="9 10" key="1">
    <citation type="submission" date="2019-03" db="EMBL/GenBank/DDBJ databases">
        <title>Genomic Encyclopedia of Type Strains, Phase IV (KMG-IV): sequencing the most valuable type-strain genomes for metagenomic binning, comparative biology and taxonomic classification.</title>
        <authorList>
            <person name="Goeker M."/>
        </authorList>
    </citation>
    <scope>NUCLEOTIDE SEQUENCE [LARGE SCALE GENOMIC DNA]</scope>
    <source>
        <strain evidence="9 10">DSM 19377</strain>
    </source>
</reference>
<gene>
    <name evidence="9" type="ORF">EV207_12926</name>
</gene>
<evidence type="ECO:0000256" key="1">
    <source>
        <dbReference type="ARBA" id="ARBA00022741"/>
    </source>
</evidence>
<evidence type="ECO:0000256" key="2">
    <source>
        <dbReference type="ARBA" id="ARBA00022797"/>
    </source>
</evidence>
<keyword evidence="4" id="KW-0805">Transcription regulation</keyword>
<dbReference type="FunFam" id="3.40.50.300:FF:000006">
    <property type="entry name" value="DNA-binding transcriptional regulator NtrC"/>
    <property type="match status" value="1"/>
</dbReference>
<dbReference type="PROSITE" id="PS50112">
    <property type="entry name" value="PAS"/>
    <property type="match status" value="1"/>
</dbReference>
<evidence type="ECO:0000259" key="8">
    <source>
        <dbReference type="PROSITE" id="PS50112"/>
    </source>
</evidence>
<evidence type="ECO:0000256" key="3">
    <source>
        <dbReference type="ARBA" id="ARBA00022840"/>
    </source>
</evidence>
<dbReference type="InterPro" id="IPR058031">
    <property type="entry name" value="AAA_lid_NorR"/>
</dbReference>